<gene>
    <name evidence="2" type="ORF">ABFZ84_12565</name>
</gene>
<feature type="transmembrane region" description="Helical" evidence="1">
    <location>
        <begin position="84"/>
        <end position="107"/>
    </location>
</feature>
<feature type="transmembrane region" description="Helical" evidence="1">
    <location>
        <begin position="203"/>
        <end position="226"/>
    </location>
</feature>
<organism evidence="2 3">
    <name type="scientific">Hyphococcus lacteus</name>
    <dbReference type="NCBI Taxonomy" id="3143536"/>
    <lineage>
        <taxon>Bacteria</taxon>
        <taxon>Pseudomonadati</taxon>
        <taxon>Pseudomonadota</taxon>
        <taxon>Alphaproteobacteria</taxon>
        <taxon>Parvularculales</taxon>
        <taxon>Parvularculaceae</taxon>
        <taxon>Hyphococcus</taxon>
    </lineage>
</organism>
<feature type="transmembrane region" description="Helical" evidence="1">
    <location>
        <begin position="238"/>
        <end position="260"/>
    </location>
</feature>
<feature type="transmembrane region" description="Helical" evidence="1">
    <location>
        <begin position="132"/>
        <end position="157"/>
    </location>
</feature>
<evidence type="ECO:0000313" key="3">
    <source>
        <dbReference type="Proteomes" id="UP001560685"/>
    </source>
</evidence>
<evidence type="ECO:0000313" key="2">
    <source>
        <dbReference type="EMBL" id="MEX6634380.1"/>
    </source>
</evidence>
<feature type="transmembrane region" description="Helical" evidence="1">
    <location>
        <begin position="314"/>
        <end position="341"/>
    </location>
</feature>
<feature type="transmembrane region" description="Helical" evidence="1">
    <location>
        <begin position="423"/>
        <end position="447"/>
    </location>
</feature>
<keyword evidence="1" id="KW-0812">Transmembrane</keyword>
<comment type="caution">
    <text evidence="2">The sequence shown here is derived from an EMBL/GenBank/DDBJ whole genome shotgun (WGS) entry which is preliminary data.</text>
</comment>
<feature type="transmembrane region" description="Helical" evidence="1">
    <location>
        <begin position="362"/>
        <end position="386"/>
    </location>
</feature>
<keyword evidence="3" id="KW-1185">Reference proteome</keyword>
<sequence>MGLRIFPVVGEALNLGARRMETAARVAWLPLVLLLISNMASIFAYLSVIAGRLITFAEIPSYASAQLTFAQYAAKGFSESPTEMWMITVINLLFSWLLISSYMAPLIRYSGLGIKPRPGAIRLAFGPDQLRFVFASIFSFLFTAILMFVPIAVAGFYTLKYIAKALSQTVASFPNPASLHTVEITTAGKTMAANGSDWIYNHAIPLVGVAPLIILIWMVLFFHFHPRNRPATNGEGNFIARLIVTLLITLIGLVGTYFLLAETVVQQFQTNALFLAAFASFIEQGKALHDSLALDLTSLKAGIEFLVKSPVNRLLFFGTASFFLMNYVSLRLLPYVGVAVCRGSIGPGGTLRVSRGWNLVRLWVIVSFIGGVLLIAQSFVINGLLLGTFLPQVANMLYAATAVSTKLVNSGQVADWVLPTFVWIWNITKIIINLVWTVFSVGVWAALYGRLYRESETAQ</sequence>
<accession>A0ABV3Z6E4</accession>
<keyword evidence="1" id="KW-1133">Transmembrane helix</keyword>
<name>A0ABV3Z6E4_9PROT</name>
<reference evidence="2 3" key="1">
    <citation type="submission" date="2024-05" db="EMBL/GenBank/DDBJ databases">
        <title>Three bacterial strains, DH-69, EH-24, and ECK-19 isolated from coastal sediments.</title>
        <authorList>
            <person name="Ye Y.-Q."/>
            <person name="Du Z.-J."/>
        </authorList>
    </citation>
    <scope>NUCLEOTIDE SEQUENCE [LARGE SCALE GENOMIC DNA]</scope>
    <source>
        <strain evidence="2 3">ECK-19</strain>
    </source>
</reference>
<feature type="transmembrane region" description="Helical" evidence="1">
    <location>
        <begin position="26"/>
        <end position="46"/>
    </location>
</feature>
<keyword evidence="1" id="KW-0472">Membrane</keyword>
<evidence type="ECO:0000256" key="1">
    <source>
        <dbReference type="SAM" id="Phobius"/>
    </source>
</evidence>
<protein>
    <recommendedName>
        <fullName evidence="4">ABC transporter permease</fullName>
    </recommendedName>
</protein>
<proteinExistence type="predicted"/>
<dbReference type="EMBL" id="JBEHZE010000001">
    <property type="protein sequence ID" value="MEX6634380.1"/>
    <property type="molecule type" value="Genomic_DNA"/>
</dbReference>
<dbReference type="Proteomes" id="UP001560685">
    <property type="component" value="Unassembled WGS sequence"/>
</dbReference>
<dbReference type="RefSeq" id="WP_369314365.1">
    <property type="nucleotide sequence ID" value="NZ_JBEHZE010000001.1"/>
</dbReference>
<evidence type="ECO:0008006" key="4">
    <source>
        <dbReference type="Google" id="ProtNLM"/>
    </source>
</evidence>